<organism evidence="2 3">
    <name type="scientific">Candidatus Coprenecus avistercoris</name>
    <dbReference type="NCBI Taxonomy" id="2840730"/>
    <lineage>
        <taxon>Bacteria</taxon>
        <taxon>Pseudomonadati</taxon>
        <taxon>Bacteroidota</taxon>
        <taxon>Bacteroidia</taxon>
        <taxon>Bacteroidales</taxon>
        <taxon>Rikenellaceae</taxon>
        <taxon>Rikenellaceae incertae sedis</taxon>
        <taxon>Candidatus Coprenecus</taxon>
    </lineage>
</organism>
<evidence type="ECO:0000313" key="3">
    <source>
        <dbReference type="Proteomes" id="UP000886744"/>
    </source>
</evidence>
<name>A0A9D1J6F7_9BACT</name>
<dbReference type="Proteomes" id="UP000886744">
    <property type="component" value="Unassembled WGS sequence"/>
</dbReference>
<protein>
    <submittedName>
        <fullName evidence="2">Uncharacterized protein</fullName>
    </submittedName>
</protein>
<dbReference type="EMBL" id="DVHI01000045">
    <property type="protein sequence ID" value="HIR62602.1"/>
    <property type="molecule type" value="Genomic_DNA"/>
</dbReference>
<dbReference type="AlphaFoldDB" id="A0A9D1J6F7"/>
<gene>
    <name evidence="2" type="ORF">IAC94_03645</name>
</gene>
<evidence type="ECO:0000256" key="1">
    <source>
        <dbReference type="SAM" id="Phobius"/>
    </source>
</evidence>
<reference evidence="2" key="1">
    <citation type="submission" date="2020-10" db="EMBL/GenBank/DDBJ databases">
        <authorList>
            <person name="Gilroy R."/>
        </authorList>
    </citation>
    <scope>NUCLEOTIDE SEQUENCE</scope>
    <source>
        <strain evidence="2">ChiHjej13B12-12457</strain>
    </source>
</reference>
<evidence type="ECO:0000313" key="2">
    <source>
        <dbReference type="EMBL" id="HIR62602.1"/>
    </source>
</evidence>
<keyword evidence="1" id="KW-0472">Membrane</keyword>
<accession>A0A9D1J6F7</accession>
<feature type="transmembrane region" description="Helical" evidence="1">
    <location>
        <begin position="48"/>
        <end position="66"/>
    </location>
</feature>
<keyword evidence="1" id="KW-0812">Transmembrane</keyword>
<sequence length="150" mass="17199">MSEIKEDITRNPFTVPDGYFESLEDRVRERIHRPATPFATFVMKAKPAFMMALMFAVIAGFGWLASKVTPLLYEDPLESDDPIMAMIEEGYLESSFIYAYSDEIDLDEAFTYSLENTVTIEGEVEEELEATLTEDDILEYLEEDNIDLKP</sequence>
<keyword evidence="1" id="KW-1133">Transmembrane helix</keyword>
<reference evidence="2" key="2">
    <citation type="journal article" date="2021" name="PeerJ">
        <title>Extensive microbial diversity within the chicken gut microbiome revealed by metagenomics and culture.</title>
        <authorList>
            <person name="Gilroy R."/>
            <person name="Ravi A."/>
            <person name="Getino M."/>
            <person name="Pursley I."/>
            <person name="Horton D.L."/>
            <person name="Alikhan N.F."/>
            <person name="Baker D."/>
            <person name="Gharbi K."/>
            <person name="Hall N."/>
            <person name="Watson M."/>
            <person name="Adriaenssens E.M."/>
            <person name="Foster-Nyarko E."/>
            <person name="Jarju S."/>
            <person name="Secka A."/>
            <person name="Antonio M."/>
            <person name="Oren A."/>
            <person name="Chaudhuri R.R."/>
            <person name="La Ragione R."/>
            <person name="Hildebrand F."/>
            <person name="Pallen M.J."/>
        </authorList>
    </citation>
    <scope>NUCLEOTIDE SEQUENCE</scope>
    <source>
        <strain evidence="2">ChiHjej13B12-12457</strain>
    </source>
</reference>
<comment type="caution">
    <text evidence="2">The sequence shown here is derived from an EMBL/GenBank/DDBJ whole genome shotgun (WGS) entry which is preliminary data.</text>
</comment>
<proteinExistence type="predicted"/>